<dbReference type="InterPro" id="IPR011333">
    <property type="entry name" value="SKP1/BTB/POZ_sf"/>
</dbReference>
<feature type="domain" description="BTB" evidence="1">
    <location>
        <begin position="15"/>
        <end position="106"/>
    </location>
</feature>
<dbReference type="STRING" id="658196.A0A397SBB3"/>
<name>A0A397SBB3_9GLOM</name>
<reference evidence="2 3" key="1">
    <citation type="submission" date="2018-06" db="EMBL/GenBank/DDBJ databases">
        <title>Comparative genomics reveals the genomic features of Rhizophagus irregularis, R. cerebriforme, R. diaphanum and Gigaspora rosea, and their symbiotic lifestyle signature.</title>
        <authorList>
            <person name="Morin E."/>
            <person name="San Clemente H."/>
            <person name="Chen E.C.H."/>
            <person name="De La Providencia I."/>
            <person name="Hainaut M."/>
            <person name="Kuo A."/>
            <person name="Kohler A."/>
            <person name="Murat C."/>
            <person name="Tang N."/>
            <person name="Roy S."/>
            <person name="Loubradou J."/>
            <person name="Henrissat B."/>
            <person name="Grigoriev I.V."/>
            <person name="Corradi N."/>
            <person name="Roux C."/>
            <person name="Martin F.M."/>
        </authorList>
    </citation>
    <scope>NUCLEOTIDE SEQUENCE [LARGE SCALE GENOMIC DNA]</scope>
    <source>
        <strain evidence="2 3">DAOM 227022</strain>
    </source>
</reference>
<dbReference type="SMART" id="SM00225">
    <property type="entry name" value="BTB"/>
    <property type="match status" value="2"/>
</dbReference>
<dbReference type="InterPro" id="IPR003131">
    <property type="entry name" value="T1-type_BTB"/>
</dbReference>
<dbReference type="Proteomes" id="UP000265703">
    <property type="component" value="Unassembled WGS sequence"/>
</dbReference>
<dbReference type="OrthoDB" id="2414723at2759"/>
<dbReference type="PANTHER" id="PTHR31758">
    <property type="entry name" value="BTB/POZ DOMAIN-CONTAINING PROTEIN YLR108C"/>
    <property type="match status" value="1"/>
</dbReference>
<dbReference type="Gene3D" id="3.30.710.10">
    <property type="entry name" value="Potassium Channel Kv1.1, Chain A"/>
    <property type="match status" value="2"/>
</dbReference>
<evidence type="ECO:0000313" key="3">
    <source>
        <dbReference type="Proteomes" id="UP000265703"/>
    </source>
</evidence>
<feature type="domain" description="BTB" evidence="1">
    <location>
        <begin position="107"/>
        <end position="216"/>
    </location>
</feature>
<gene>
    <name evidence="2" type="ORF">C1645_835860</name>
</gene>
<dbReference type="EMBL" id="QKYT01000702">
    <property type="protein sequence ID" value="RIA82139.1"/>
    <property type="molecule type" value="Genomic_DNA"/>
</dbReference>
<dbReference type="GO" id="GO:0051260">
    <property type="term" value="P:protein homooligomerization"/>
    <property type="evidence" value="ECO:0007669"/>
    <property type="project" value="InterPro"/>
</dbReference>
<keyword evidence="3" id="KW-1185">Reference proteome</keyword>
<accession>A0A397SBB3</accession>
<protein>
    <recommendedName>
        <fullName evidence="1">BTB domain-containing protein</fullName>
    </recommendedName>
</protein>
<evidence type="ECO:0000313" key="2">
    <source>
        <dbReference type="EMBL" id="RIA82139.1"/>
    </source>
</evidence>
<sequence length="450" mass="50868">MSDLSLSVSTTPSTGFYNIIVSGKSFNLSTTALYSDSPNYFTDVFSSPLEESRTKTMFIDRDPEVFKDIVKHLQGYYVTPRDENHYADLIADATYYNLMKLKAQLRANYIVNVGGKVFRVDKEILEKRDAPNFFTSFGFGYGWEPSGIPPTPLPLTIPPPILDRDPELFSDILRYLQGYEIGIKDEVHRQNLLKDARFYHLKGLTEKLLASSMTVNGFAKEDSTKNEILFRLKDIRPASVLLPENNNNSNNNNDDMLSDESSVVATGSTSHIMYKNKEGTVYVLLVEIHNVHLICRYDAPSSPMTATTTPITNPATPTNQPRTSLLRPILELSLSDKDMQKLKNIAKSIKASEEIVTIIQSPETCAFEIDGARCTLEALSNTEKLSHLMKTDDTNQGNRYLTLYVTRSILRLFINNGRVEMEMLKCEAFSSERGFNCKREFLPDEKRIAL</sequence>
<comment type="caution">
    <text evidence="2">The sequence shown here is derived from an EMBL/GenBank/DDBJ whole genome shotgun (WGS) entry which is preliminary data.</text>
</comment>
<proteinExistence type="predicted"/>
<evidence type="ECO:0000259" key="1">
    <source>
        <dbReference type="SMART" id="SM00225"/>
    </source>
</evidence>
<dbReference type="AlphaFoldDB" id="A0A397SBB3"/>
<organism evidence="2 3">
    <name type="scientific">Glomus cerebriforme</name>
    <dbReference type="NCBI Taxonomy" id="658196"/>
    <lineage>
        <taxon>Eukaryota</taxon>
        <taxon>Fungi</taxon>
        <taxon>Fungi incertae sedis</taxon>
        <taxon>Mucoromycota</taxon>
        <taxon>Glomeromycotina</taxon>
        <taxon>Glomeromycetes</taxon>
        <taxon>Glomerales</taxon>
        <taxon>Glomeraceae</taxon>
        <taxon>Glomus</taxon>
    </lineage>
</organism>
<dbReference type="SUPFAM" id="SSF54695">
    <property type="entry name" value="POZ domain"/>
    <property type="match status" value="2"/>
</dbReference>
<dbReference type="Pfam" id="PF02214">
    <property type="entry name" value="BTB_2"/>
    <property type="match status" value="2"/>
</dbReference>
<dbReference type="PANTHER" id="PTHR31758:SF2">
    <property type="entry name" value="BTB_POZ DOMAIN-CONTAINING PROTEIN YLR108C"/>
    <property type="match status" value="1"/>
</dbReference>
<dbReference type="InterPro" id="IPR000210">
    <property type="entry name" value="BTB/POZ_dom"/>
</dbReference>